<evidence type="ECO:0000313" key="2">
    <source>
        <dbReference type="EMBL" id="MDA2804555.1"/>
    </source>
</evidence>
<feature type="coiled-coil region" evidence="1">
    <location>
        <begin position="4"/>
        <end position="59"/>
    </location>
</feature>
<organism evidence="2 3">
    <name type="scientific">Nocardiopsis suaedae</name>
    <dbReference type="NCBI Taxonomy" id="3018444"/>
    <lineage>
        <taxon>Bacteria</taxon>
        <taxon>Bacillati</taxon>
        <taxon>Actinomycetota</taxon>
        <taxon>Actinomycetes</taxon>
        <taxon>Streptosporangiales</taxon>
        <taxon>Nocardiopsidaceae</taxon>
        <taxon>Nocardiopsis</taxon>
    </lineage>
</organism>
<dbReference type="RefSeq" id="WP_270677116.1">
    <property type="nucleotide sequence ID" value="NZ_JAQFWP010000012.1"/>
</dbReference>
<gene>
    <name evidence="2" type="ORF">O4U47_08530</name>
</gene>
<name>A0ABT4TIR9_9ACTN</name>
<evidence type="ECO:0000313" key="3">
    <source>
        <dbReference type="Proteomes" id="UP001165685"/>
    </source>
</evidence>
<keyword evidence="3" id="KW-1185">Reference proteome</keyword>
<comment type="caution">
    <text evidence="2">The sequence shown here is derived from an EMBL/GenBank/DDBJ whole genome shotgun (WGS) entry which is preliminary data.</text>
</comment>
<proteinExistence type="predicted"/>
<protein>
    <submittedName>
        <fullName evidence="2">Uncharacterized protein</fullName>
    </submittedName>
</protein>
<evidence type="ECO:0000256" key="1">
    <source>
        <dbReference type="SAM" id="Coils"/>
    </source>
</evidence>
<keyword evidence="1" id="KW-0175">Coiled coil</keyword>
<dbReference type="EMBL" id="JAQFWP010000012">
    <property type="protein sequence ID" value="MDA2804555.1"/>
    <property type="molecule type" value="Genomic_DNA"/>
</dbReference>
<sequence>MLRTTSLKQRIQGLEEELARERRNREAAENKAARLRCELRHADHQLHTARKEIERLNSTEPDFSLQRERQTRAATAALEEAFTADSPQAATAAAQRAQALMALDPRCFSDPQVFCDPDTAKPSGFAYGVLTADCSIKSFSFRSDAKAFLTGRHGMTSADADKLLRWHEEAARRRDADLDAAPF</sequence>
<reference evidence="2" key="1">
    <citation type="submission" date="2023-01" db="EMBL/GenBank/DDBJ databases">
        <title>Draft genome sequence of Nocardiopsis sp. LSu2-4 isolated from halophytes.</title>
        <authorList>
            <person name="Duangmal K."/>
            <person name="Chantavorakit T."/>
        </authorList>
    </citation>
    <scope>NUCLEOTIDE SEQUENCE</scope>
    <source>
        <strain evidence="2">LSu2-4</strain>
    </source>
</reference>
<dbReference type="Proteomes" id="UP001165685">
    <property type="component" value="Unassembled WGS sequence"/>
</dbReference>
<accession>A0ABT4TIR9</accession>